<dbReference type="AlphaFoldDB" id="K2JEC5"/>
<dbReference type="STRING" id="745411.B3C1_10262"/>
<name>K2JEC5_9GAMM</name>
<sequence>MPTAVNGQVTDAVSKEDSKTPNEAPALAAGELMMAASQALANAAHNAPAEQQDDGVTAQAALTQGVDTLLNLDAAAGEVGTGRP</sequence>
<dbReference type="EMBL" id="AMRI01000013">
    <property type="protein sequence ID" value="EKE72992.1"/>
    <property type="molecule type" value="Genomic_DNA"/>
</dbReference>
<evidence type="ECO:0000313" key="2">
    <source>
        <dbReference type="EMBL" id="EKE72992.1"/>
    </source>
</evidence>
<dbReference type="Pfam" id="PF11747">
    <property type="entry name" value="RebB"/>
    <property type="match status" value="1"/>
</dbReference>
<feature type="compositionally biased region" description="Polar residues" evidence="1">
    <location>
        <begin position="1"/>
        <end position="11"/>
    </location>
</feature>
<keyword evidence="3" id="KW-1185">Reference proteome</keyword>
<comment type="caution">
    <text evidence="2">The sequence shown here is derived from an EMBL/GenBank/DDBJ whole genome shotgun (WGS) entry which is preliminary data.</text>
</comment>
<evidence type="ECO:0000313" key="3">
    <source>
        <dbReference type="Proteomes" id="UP000006755"/>
    </source>
</evidence>
<evidence type="ECO:0000256" key="1">
    <source>
        <dbReference type="SAM" id="MobiDB-lite"/>
    </source>
</evidence>
<organism evidence="2 3">
    <name type="scientific">Gallaecimonas xiamenensis 3-C-1</name>
    <dbReference type="NCBI Taxonomy" id="745411"/>
    <lineage>
        <taxon>Bacteria</taxon>
        <taxon>Pseudomonadati</taxon>
        <taxon>Pseudomonadota</taxon>
        <taxon>Gammaproteobacteria</taxon>
        <taxon>Enterobacterales</taxon>
        <taxon>Gallaecimonadaceae</taxon>
        <taxon>Gallaecimonas</taxon>
    </lineage>
</organism>
<reference evidence="2 3" key="1">
    <citation type="journal article" date="2012" name="J. Bacteriol.">
        <title>Genome Sequence of Gallaecimonas xiamenensis Type Strain 3-C-1.</title>
        <authorList>
            <person name="Lai Q."/>
            <person name="Wang L."/>
            <person name="Wang W."/>
            <person name="Shao Z."/>
        </authorList>
    </citation>
    <scope>NUCLEOTIDE SEQUENCE [LARGE SCALE GENOMIC DNA]</scope>
    <source>
        <strain evidence="2 3">3-C-1</strain>
    </source>
</reference>
<dbReference type="eggNOG" id="ENOG5032UP6">
    <property type="taxonomic scope" value="Bacteria"/>
</dbReference>
<gene>
    <name evidence="2" type="ORF">B3C1_10262</name>
</gene>
<dbReference type="Proteomes" id="UP000006755">
    <property type="component" value="Unassembled WGS sequence"/>
</dbReference>
<accession>K2JEC5</accession>
<dbReference type="InterPro" id="IPR021070">
    <property type="entry name" value="Killing_trait_RebB"/>
</dbReference>
<proteinExistence type="predicted"/>
<protein>
    <submittedName>
        <fullName evidence="2">RebB protein</fullName>
    </submittedName>
</protein>
<feature type="region of interest" description="Disordered" evidence="1">
    <location>
        <begin position="1"/>
        <end position="23"/>
    </location>
</feature>